<organism evidence="5 6">
    <name type="scientific">Actinidia rufa</name>
    <dbReference type="NCBI Taxonomy" id="165716"/>
    <lineage>
        <taxon>Eukaryota</taxon>
        <taxon>Viridiplantae</taxon>
        <taxon>Streptophyta</taxon>
        <taxon>Embryophyta</taxon>
        <taxon>Tracheophyta</taxon>
        <taxon>Spermatophyta</taxon>
        <taxon>Magnoliopsida</taxon>
        <taxon>eudicotyledons</taxon>
        <taxon>Gunneridae</taxon>
        <taxon>Pentapetalae</taxon>
        <taxon>asterids</taxon>
        <taxon>Ericales</taxon>
        <taxon>Actinidiaceae</taxon>
        <taxon>Actinidia</taxon>
    </lineage>
</organism>
<sequence length="224" mass="26061">MHCPLFNVSSSLYDWSEVFPLSEAIRGSLDIPLDSSFHSIGPPMVSSKGRRMGIRLVVHLSPPVTNAWGVLLEGGNAMCRVPIGGEANRYLKNKIKPEEKHRFHFFNSFFFRKLADLDKDPSRACKGRAAFQRVRKWTRKVNLFEKDYIFIPVNFSLHWSLIVICHPGDMANTEGKIYYKFFVYSYCDADFLLSNYFADHQWKKNEQDPKGRKRKRMRKTGKQC</sequence>
<dbReference type="PANTHER" id="PTHR47764">
    <property type="entry name" value="UBIQUITIN-LIKE-SPECIFIC PROTEASE 2B-RELATED"/>
    <property type="match status" value="1"/>
</dbReference>
<dbReference type="GO" id="GO:0008234">
    <property type="term" value="F:cysteine-type peptidase activity"/>
    <property type="evidence" value="ECO:0007669"/>
    <property type="project" value="InterPro"/>
</dbReference>
<feature type="domain" description="Ubiquitin-like protease family profile" evidence="4">
    <location>
        <begin position="50"/>
        <end position="224"/>
    </location>
</feature>
<dbReference type="Gene3D" id="3.30.310.130">
    <property type="entry name" value="Ubiquitin-related"/>
    <property type="match status" value="1"/>
</dbReference>
<keyword evidence="3" id="KW-0378">Hydrolase</keyword>
<dbReference type="InterPro" id="IPR003653">
    <property type="entry name" value="Peptidase_C48_C"/>
</dbReference>
<dbReference type="OrthoDB" id="442460at2759"/>
<evidence type="ECO:0000313" key="6">
    <source>
        <dbReference type="Proteomes" id="UP000585474"/>
    </source>
</evidence>
<dbReference type="PROSITE" id="PS50600">
    <property type="entry name" value="ULP_PROTEASE"/>
    <property type="match status" value="1"/>
</dbReference>
<dbReference type="GO" id="GO:0006508">
    <property type="term" value="P:proteolysis"/>
    <property type="evidence" value="ECO:0007669"/>
    <property type="project" value="UniProtKB-KW"/>
</dbReference>
<dbReference type="Gene3D" id="1.10.418.20">
    <property type="match status" value="1"/>
</dbReference>
<accession>A0A7J0DIV2</accession>
<dbReference type="AlphaFoldDB" id="A0A7J0DIV2"/>
<keyword evidence="2" id="KW-0645">Protease</keyword>
<proteinExistence type="inferred from homology"/>
<evidence type="ECO:0000259" key="4">
    <source>
        <dbReference type="PROSITE" id="PS50600"/>
    </source>
</evidence>
<comment type="caution">
    <text evidence="5">The sequence shown here is derived from an EMBL/GenBank/DDBJ whole genome shotgun (WGS) entry which is preliminary data.</text>
</comment>
<evidence type="ECO:0000256" key="3">
    <source>
        <dbReference type="ARBA" id="ARBA00022801"/>
    </source>
</evidence>
<protein>
    <submittedName>
        <fullName evidence="5">Cysteine proteinases superfamily protein</fullName>
    </submittedName>
</protein>
<dbReference type="InterPro" id="IPR038765">
    <property type="entry name" value="Papain-like_cys_pep_sf"/>
</dbReference>
<evidence type="ECO:0000313" key="5">
    <source>
        <dbReference type="EMBL" id="GFS35090.1"/>
    </source>
</evidence>
<dbReference type="EMBL" id="BJWL01000222">
    <property type="protein sequence ID" value="GFS35090.1"/>
    <property type="molecule type" value="Genomic_DNA"/>
</dbReference>
<dbReference type="PANTHER" id="PTHR47764:SF2">
    <property type="entry name" value="UBIQUITIN-LIKE PROTEASE FAMILY PROFILE DOMAIN-CONTAINING PROTEIN"/>
    <property type="match status" value="1"/>
</dbReference>
<keyword evidence="6" id="KW-1185">Reference proteome</keyword>
<dbReference type="SUPFAM" id="SSF54001">
    <property type="entry name" value="Cysteine proteinases"/>
    <property type="match status" value="1"/>
</dbReference>
<name>A0A7J0DIV2_9ERIC</name>
<evidence type="ECO:0000256" key="1">
    <source>
        <dbReference type="ARBA" id="ARBA00005234"/>
    </source>
</evidence>
<evidence type="ECO:0000256" key="2">
    <source>
        <dbReference type="ARBA" id="ARBA00022670"/>
    </source>
</evidence>
<comment type="similarity">
    <text evidence="1">Belongs to the peptidase C48 family.</text>
</comment>
<reference evidence="6" key="1">
    <citation type="submission" date="2019-07" db="EMBL/GenBank/DDBJ databases">
        <title>De Novo Assembly of kiwifruit Actinidia rufa.</title>
        <authorList>
            <person name="Sugita-Konishi S."/>
            <person name="Sato K."/>
            <person name="Mori E."/>
            <person name="Abe Y."/>
            <person name="Kisaki G."/>
            <person name="Hamano K."/>
            <person name="Suezawa K."/>
            <person name="Otani M."/>
            <person name="Fukuda T."/>
            <person name="Manabe T."/>
            <person name="Gomi K."/>
            <person name="Tabuchi M."/>
            <person name="Akimitsu K."/>
            <person name="Kataoka I."/>
        </authorList>
    </citation>
    <scope>NUCLEOTIDE SEQUENCE [LARGE SCALE GENOMIC DNA]</scope>
    <source>
        <strain evidence="6">cv. Fuchu</strain>
    </source>
</reference>
<gene>
    <name evidence="5" type="ORF">Acr_00g0037750</name>
</gene>
<dbReference type="Proteomes" id="UP000585474">
    <property type="component" value="Unassembled WGS sequence"/>
</dbReference>
<dbReference type="Pfam" id="PF02902">
    <property type="entry name" value="Peptidase_C48"/>
    <property type="match status" value="1"/>
</dbReference>